<feature type="domain" description="Major facilitator superfamily (MFS) profile" evidence="7">
    <location>
        <begin position="17"/>
        <end position="411"/>
    </location>
</feature>
<protein>
    <submittedName>
        <fullName evidence="8">Putative MFS family arabinose efflux permease</fullName>
    </submittedName>
</protein>
<dbReference type="PANTHER" id="PTHR23520">
    <property type="entry name" value="TRANSPORTER, PUTATIVE (AFU_ORTHOLOGUE AFUA_3G04000)-RELATED"/>
    <property type="match status" value="1"/>
</dbReference>
<dbReference type="PANTHER" id="PTHR23520:SF5">
    <property type="entry name" value="TRANSPORTER, PUTATIVE (AFU_ORTHOLOGUE AFUA_3G04000)-RELATED"/>
    <property type="match status" value="1"/>
</dbReference>
<dbReference type="GO" id="GO:0022857">
    <property type="term" value="F:transmembrane transporter activity"/>
    <property type="evidence" value="ECO:0007669"/>
    <property type="project" value="InterPro"/>
</dbReference>
<feature type="transmembrane region" description="Helical" evidence="6">
    <location>
        <begin position="83"/>
        <end position="100"/>
    </location>
</feature>
<feature type="transmembrane region" description="Helical" evidence="6">
    <location>
        <begin position="141"/>
        <end position="163"/>
    </location>
</feature>
<feature type="transmembrane region" description="Helical" evidence="6">
    <location>
        <begin position="106"/>
        <end position="129"/>
    </location>
</feature>
<sequence length="421" mass="45721">MGWLNKWNASWMSFNKNIRMAILANIFGQIGLGIFMVIYNFYIRELGFADNMNGKIISMTSLATAIILIPAGILSDRIGRKKIILWGSFAAGILLIFRSTATSEMWLTLTAFFGGAAMAFIQVSTIPLLSENSTPSKRIQLFSMHFALTTAANVVGSVAGGIMTDGLGNFLSDLISIRITLIAGSVIFLAGILPIFKITEHKTQLLIKAENSQVKSTSISPLIKNLKVIILFAFAQLLIGVGAGLVIPYLNLYFSDRFHASNSSIGIIISLGQAATALAMFIGPRVVKKVGEVKAVVILQMASLPFLLLTAYTHSLGLAAAGFLFRQALMNAGNPIQMSLMMGKVEDSAKGLANSINQMVFNLGWALMGPVSMGFVSQHGSYWGYAYVFTITAGLYLIGSTYFYLMFRTKRPKKTMTLAPR</sequence>
<keyword evidence="3 6" id="KW-0812">Transmembrane</keyword>
<dbReference type="InterPro" id="IPR011701">
    <property type="entry name" value="MFS"/>
</dbReference>
<keyword evidence="2" id="KW-0813">Transport</keyword>
<evidence type="ECO:0000256" key="2">
    <source>
        <dbReference type="ARBA" id="ARBA00022448"/>
    </source>
</evidence>
<feature type="transmembrane region" description="Helical" evidence="6">
    <location>
        <begin position="263"/>
        <end position="283"/>
    </location>
</feature>
<keyword evidence="4 6" id="KW-1133">Transmembrane helix</keyword>
<feature type="transmembrane region" description="Helical" evidence="6">
    <location>
        <begin position="304"/>
        <end position="325"/>
    </location>
</feature>
<dbReference type="Gene3D" id="1.20.1250.20">
    <property type="entry name" value="MFS general substrate transporter like domains"/>
    <property type="match status" value="2"/>
</dbReference>
<dbReference type="Proteomes" id="UP000255326">
    <property type="component" value="Unassembled WGS sequence"/>
</dbReference>
<feature type="transmembrane region" description="Helical" evidence="6">
    <location>
        <begin position="55"/>
        <end position="74"/>
    </location>
</feature>
<evidence type="ECO:0000313" key="8">
    <source>
        <dbReference type="EMBL" id="RDI41434.1"/>
    </source>
</evidence>
<evidence type="ECO:0000256" key="6">
    <source>
        <dbReference type="SAM" id="Phobius"/>
    </source>
</evidence>
<evidence type="ECO:0000256" key="3">
    <source>
        <dbReference type="ARBA" id="ARBA00022692"/>
    </source>
</evidence>
<name>A0A370GGB9_9BACI</name>
<keyword evidence="9" id="KW-1185">Reference proteome</keyword>
<reference evidence="8 9" key="1">
    <citation type="submission" date="2018-07" db="EMBL/GenBank/DDBJ databases">
        <title>Genomic Encyclopedia of Type Strains, Phase IV (KMG-IV): sequencing the most valuable type-strain genomes for metagenomic binning, comparative biology and taxonomic classification.</title>
        <authorList>
            <person name="Goeker M."/>
        </authorList>
    </citation>
    <scope>NUCLEOTIDE SEQUENCE [LARGE SCALE GENOMIC DNA]</scope>
    <source>
        <strain evidence="8 9">DSM 25281</strain>
    </source>
</reference>
<dbReference type="Pfam" id="PF07690">
    <property type="entry name" value="MFS_1"/>
    <property type="match status" value="2"/>
</dbReference>
<dbReference type="PROSITE" id="PS50850">
    <property type="entry name" value="MFS"/>
    <property type="match status" value="1"/>
</dbReference>
<dbReference type="PROSITE" id="PS00216">
    <property type="entry name" value="SUGAR_TRANSPORT_1"/>
    <property type="match status" value="1"/>
</dbReference>
<accession>A0A370GGB9</accession>
<feature type="transmembrane region" description="Helical" evidence="6">
    <location>
        <begin position="175"/>
        <end position="196"/>
    </location>
</feature>
<feature type="transmembrane region" description="Helical" evidence="6">
    <location>
        <begin position="382"/>
        <end position="405"/>
    </location>
</feature>
<dbReference type="OrthoDB" id="9810492at2"/>
<dbReference type="RefSeq" id="WP_114746095.1">
    <property type="nucleotide sequence ID" value="NZ_QQAY01000008.1"/>
</dbReference>
<comment type="subcellular location">
    <subcellularLocation>
        <location evidence="1">Cell membrane</location>
        <topology evidence="1">Multi-pass membrane protein</topology>
    </subcellularLocation>
</comment>
<keyword evidence="5 6" id="KW-0472">Membrane</keyword>
<feature type="transmembrane region" description="Helical" evidence="6">
    <location>
        <begin position="228"/>
        <end position="251"/>
    </location>
</feature>
<dbReference type="InterPro" id="IPR036259">
    <property type="entry name" value="MFS_trans_sf"/>
</dbReference>
<dbReference type="EMBL" id="QQAY01000008">
    <property type="protein sequence ID" value="RDI41434.1"/>
    <property type="molecule type" value="Genomic_DNA"/>
</dbReference>
<proteinExistence type="predicted"/>
<evidence type="ECO:0000313" key="9">
    <source>
        <dbReference type="Proteomes" id="UP000255326"/>
    </source>
</evidence>
<dbReference type="SUPFAM" id="SSF103473">
    <property type="entry name" value="MFS general substrate transporter"/>
    <property type="match status" value="1"/>
</dbReference>
<organism evidence="8 9">
    <name type="scientific">Falsibacillus pallidus</name>
    <dbReference type="NCBI Taxonomy" id="493781"/>
    <lineage>
        <taxon>Bacteria</taxon>
        <taxon>Bacillati</taxon>
        <taxon>Bacillota</taxon>
        <taxon>Bacilli</taxon>
        <taxon>Bacillales</taxon>
        <taxon>Bacillaceae</taxon>
        <taxon>Falsibacillus</taxon>
    </lineage>
</organism>
<dbReference type="InterPro" id="IPR005829">
    <property type="entry name" value="Sugar_transporter_CS"/>
</dbReference>
<evidence type="ECO:0000256" key="1">
    <source>
        <dbReference type="ARBA" id="ARBA00004651"/>
    </source>
</evidence>
<evidence type="ECO:0000256" key="5">
    <source>
        <dbReference type="ARBA" id="ARBA00023136"/>
    </source>
</evidence>
<comment type="caution">
    <text evidence="8">The sequence shown here is derived from an EMBL/GenBank/DDBJ whole genome shotgun (WGS) entry which is preliminary data.</text>
</comment>
<dbReference type="InterPro" id="IPR020846">
    <property type="entry name" value="MFS_dom"/>
</dbReference>
<dbReference type="AlphaFoldDB" id="A0A370GGB9"/>
<dbReference type="GO" id="GO:0005886">
    <property type="term" value="C:plasma membrane"/>
    <property type="evidence" value="ECO:0007669"/>
    <property type="project" value="UniProtKB-SubCell"/>
</dbReference>
<evidence type="ECO:0000256" key="4">
    <source>
        <dbReference type="ARBA" id="ARBA00022989"/>
    </source>
</evidence>
<gene>
    <name evidence="8" type="ORF">DFR59_10884</name>
</gene>
<feature type="transmembrane region" description="Helical" evidence="6">
    <location>
        <begin position="21"/>
        <end position="43"/>
    </location>
</feature>
<evidence type="ECO:0000259" key="7">
    <source>
        <dbReference type="PROSITE" id="PS50850"/>
    </source>
</evidence>